<keyword evidence="2" id="KW-1185">Reference proteome</keyword>
<name>A0ABQ1RYN9_9MICO</name>
<dbReference type="RefSeq" id="WP_188437745.1">
    <property type="nucleotide sequence ID" value="NZ_BMCM01000006.1"/>
</dbReference>
<sequence length="233" mass="26091">MTRYAVYAVPGLLGENDDPIAADLRDSVEAWYARPEFHELTVDARRYGFHATLKAPFRLAGGRTEAELRAAADAFAAAHHTVLLSALRPANLGRFRALLLHGDEAEVRMLADEAVRDFDVFRAEPDDADIRRRRPEMLPPRQRALFEQWGYPYVFEEFRFHLTLTDPIPPARESEIDGALAAHFARNGQAVDSDVLLRSIALFIEREPGAPFDVLSVHPLATPSADTDMQETA</sequence>
<dbReference type="InterPro" id="IPR009389">
    <property type="entry name" value="DUF1045"/>
</dbReference>
<evidence type="ECO:0000313" key="1">
    <source>
        <dbReference type="EMBL" id="GGD87507.1"/>
    </source>
</evidence>
<gene>
    <name evidence="1" type="ORF">GCM10007269_32920</name>
</gene>
<protein>
    <submittedName>
        <fullName evidence="1">Phosphonate metabolism protein</fullName>
    </submittedName>
</protein>
<reference evidence="2" key="1">
    <citation type="journal article" date="2019" name="Int. J. Syst. Evol. Microbiol.">
        <title>The Global Catalogue of Microorganisms (GCM) 10K type strain sequencing project: providing services to taxonomists for standard genome sequencing and annotation.</title>
        <authorList>
            <consortium name="The Broad Institute Genomics Platform"/>
            <consortium name="The Broad Institute Genome Sequencing Center for Infectious Disease"/>
            <person name="Wu L."/>
            <person name="Ma J."/>
        </authorList>
    </citation>
    <scope>NUCLEOTIDE SEQUENCE [LARGE SCALE GENOMIC DNA]</scope>
    <source>
        <strain evidence="2">CCM 7640</strain>
    </source>
</reference>
<accession>A0ABQ1RYN9</accession>
<proteinExistence type="predicted"/>
<evidence type="ECO:0000313" key="2">
    <source>
        <dbReference type="Proteomes" id="UP000629365"/>
    </source>
</evidence>
<dbReference type="EMBL" id="BMCM01000006">
    <property type="protein sequence ID" value="GGD87507.1"/>
    <property type="molecule type" value="Genomic_DNA"/>
</dbReference>
<dbReference type="PIRSF" id="PIRSF033328">
    <property type="entry name" value="Phest_Mll4975"/>
    <property type="match status" value="1"/>
</dbReference>
<organism evidence="1 2">
    <name type="scientific">Microbacterium murale</name>
    <dbReference type="NCBI Taxonomy" id="1081040"/>
    <lineage>
        <taxon>Bacteria</taxon>
        <taxon>Bacillati</taxon>
        <taxon>Actinomycetota</taxon>
        <taxon>Actinomycetes</taxon>
        <taxon>Micrococcales</taxon>
        <taxon>Microbacteriaceae</taxon>
        <taxon>Microbacterium</taxon>
    </lineage>
</organism>
<dbReference type="Pfam" id="PF06299">
    <property type="entry name" value="DUF1045"/>
    <property type="match status" value="1"/>
</dbReference>
<dbReference type="Proteomes" id="UP000629365">
    <property type="component" value="Unassembled WGS sequence"/>
</dbReference>
<comment type="caution">
    <text evidence="1">The sequence shown here is derived from an EMBL/GenBank/DDBJ whole genome shotgun (WGS) entry which is preliminary data.</text>
</comment>